<gene>
    <name evidence="1" type="ORF">INS88_05290</name>
</gene>
<proteinExistence type="predicted"/>
<protein>
    <submittedName>
        <fullName evidence="1">Uncharacterized protein</fullName>
    </submittedName>
</protein>
<dbReference type="RefSeq" id="WP_197550573.1">
    <property type="nucleotide sequence ID" value="NZ_CP063213.1"/>
</dbReference>
<organism evidence="1 2">
    <name type="scientific">Trueperella pecoris</name>
    <dbReference type="NCBI Taxonomy" id="2733571"/>
    <lineage>
        <taxon>Bacteria</taxon>
        <taxon>Bacillati</taxon>
        <taxon>Actinomycetota</taxon>
        <taxon>Actinomycetes</taxon>
        <taxon>Actinomycetales</taxon>
        <taxon>Actinomycetaceae</taxon>
        <taxon>Trueperella</taxon>
    </lineage>
</organism>
<reference evidence="1 2" key="1">
    <citation type="submission" date="2020-10" db="EMBL/GenBank/DDBJ databases">
        <title>Trueperella pecoris sp. nov. isolated from bovine and porcine specimens.</title>
        <authorList>
            <person name="Schoenecker L."/>
            <person name="Schnydrig P."/>
            <person name="Brodard I."/>
            <person name="Thomann A."/>
            <person name="Hemphill A."/>
            <person name="Rodriguez-Campos S."/>
            <person name="Perreten V."/>
            <person name="Jores J."/>
            <person name="Kittl S."/>
        </authorList>
    </citation>
    <scope>NUCLEOTIDE SEQUENCE [LARGE SCALE GENOMIC DNA]</scope>
    <source>
        <strain evidence="1 2">15A0121</strain>
    </source>
</reference>
<dbReference type="EMBL" id="CP063213">
    <property type="protein sequence ID" value="QOR44728.1"/>
    <property type="molecule type" value="Genomic_DNA"/>
</dbReference>
<accession>A0A8A5UAR9</accession>
<accession>A0A7M1QS94</accession>
<sequence length="148" mass="16371">MKVLLRIATTAGPAIYSIVRTYGPQIRKVMNDNPELYEAFKGRVSALAGAGKSKRGTAALKSRIGVLREQTTYLYGTANNTSVAERATAWRKELDTIENALPIVDSMNGRNRKEKLKEFEGRIDDLAAKVLALTLKDEIEDAEIVDED</sequence>
<dbReference type="AlphaFoldDB" id="A0A7M1QS94"/>
<evidence type="ECO:0000313" key="1">
    <source>
        <dbReference type="EMBL" id="QOR44728.1"/>
    </source>
</evidence>
<dbReference type="Proteomes" id="UP000595053">
    <property type="component" value="Chromosome"/>
</dbReference>
<evidence type="ECO:0000313" key="2">
    <source>
        <dbReference type="Proteomes" id="UP000595053"/>
    </source>
</evidence>
<keyword evidence="2" id="KW-1185">Reference proteome</keyword>
<name>A0A7M1QS94_9ACTO</name>